<feature type="transmembrane region" description="Helical" evidence="1">
    <location>
        <begin position="62"/>
        <end position="90"/>
    </location>
</feature>
<keyword evidence="1" id="KW-0472">Membrane</keyword>
<feature type="transmembrane region" description="Helical" evidence="1">
    <location>
        <begin position="133"/>
        <end position="152"/>
    </location>
</feature>
<dbReference type="PANTHER" id="PTHR37488">
    <property type="entry name" value="DUF1275 DOMAIN-CONTAINING PROTEIN"/>
    <property type="match status" value="1"/>
</dbReference>
<feature type="transmembrane region" description="Helical" evidence="1">
    <location>
        <begin position="216"/>
        <end position="234"/>
    </location>
</feature>
<feature type="transmembrane region" description="Helical" evidence="1">
    <location>
        <begin position="26"/>
        <end position="50"/>
    </location>
</feature>
<protein>
    <submittedName>
        <fullName evidence="2">DUF1275 domain-containing protein</fullName>
    </submittedName>
</protein>
<dbReference type="PANTHER" id="PTHR37488:SF2">
    <property type="entry name" value="DUF1275 DOMAIN-CONTAINING PROTEIN"/>
    <property type="match status" value="1"/>
</dbReference>
<dbReference type="EMBL" id="CP108222">
    <property type="protein sequence ID" value="WTT15135.1"/>
    <property type="molecule type" value="Genomic_DNA"/>
</dbReference>
<name>A0AAU1ZS69_9ACTN</name>
<evidence type="ECO:0000256" key="1">
    <source>
        <dbReference type="SAM" id="Phobius"/>
    </source>
</evidence>
<proteinExistence type="predicted"/>
<reference evidence="2" key="1">
    <citation type="submission" date="2022-10" db="EMBL/GenBank/DDBJ databases">
        <title>The complete genomes of actinobacterial strains from the NBC collection.</title>
        <authorList>
            <person name="Joergensen T.S."/>
            <person name="Alvarez Arevalo M."/>
            <person name="Sterndorff E.B."/>
            <person name="Faurdal D."/>
            <person name="Vuksanovic O."/>
            <person name="Mourched A.-S."/>
            <person name="Charusanti P."/>
            <person name="Shaw S."/>
            <person name="Blin K."/>
            <person name="Weber T."/>
        </authorList>
    </citation>
    <scope>NUCLEOTIDE SEQUENCE</scope>
    <source>
        <strain evidence="2">NBC_00093</strain>
    </source>
</reference>
<feature type="transmembrane region" description="Helical" evidence="1">
    <location>
        <begin position="102"/>
        <end position="121"/>
    </location>
</feature>
<keyword evidence="1" id="KW-0812">Transmembrane</keyword>
<dbReference type="AlphaFoldDB" id="A0AAU1ZS69"/>
<organism evidence="2">
    <name type="scientific">Streptomyces sp. NBC_00093</name>
    <dbReference type="NCBI Taxonomy" id="2975649"/>
    <lineage>
        <taxon>Bacteria</taxon>
        <taxon>Bacillati</taxon>
        <taxon>Actinomycetota</taxon>
        <taxon>Actinomycetes</taxon>
        <taxon>Kitasatosporales</taxon>
        <taxon>Streptomycetaceae</taxon>
        <taxon>Streptomyces</taxon>
    </lineage>
</organism>
<accession>A0AAU1ZS69</accession>
<sequence>MPAALRDAWATVVPDMRGRHGPLPPLMLTLTVVTGLVDAFSYLVLGHVFVANMTGNVVFSGFALAGAVGFSLAASLAALAAFGVGALLGGRLAHGARAHRGRVLHLALLLETALVLVSYVIAEASATPYAGTARYTLIALLGLAMGVQNAAARALAVPDLTTTVLTLTITGIAADSRAAGGAGGRAGRRSLSAAAMFTGGLVGAVVVLHGSPALPLMFATLLLAGATVTAFTLTRSDAGWTQPL</sequence>
<evidence type="ECO:0000313" key="2">
    <source>
        <dbReference type="EMBL" id="WTT15135.1"/>
    </source>
</evidence>
<gene>
    <name evidence="2" type="ORF">OHA22_06150</name>
</gene>
<dbReference type="InterPro" id="IPR010699">
    <property type="entry name" value="DUF1275"/>
</dbReference>
<feature type="transmembrane region" description="Helical" evidence="1">
    <location>
        <begin position="191"/>
        <end position="210"/>
    </location>
</feature>
<keyword evidence="1" id="KW-1133">Transmembrane helix</keyword>
<dbReference type="Pfam" id="PF06912">
    <property type="entry name" value="DUF1275"/>
    <property type="match status" value="1"/>
</dbReference>